<sequence length="310" mass="33410">MAPEVAHEAAEFDYEELPETSTLAMHLVAGAAAGIMEHSVMYPVDIVKTRMQVLAPAGATAAYGGVTQALRTIWTTEGMRTLWRGVTSVVLGAGPAHAVYFATYEQTKKILTMDGQQQSALAAGAAGGAATVVSDALMNPFDVVKQRMQLANSTHRSILSCARTILQTEGLRAFYVSYPTTLVMSMPFQTIQFGCYDMFRRALNPTNSYSPVTHVAAGGMAGAVAALLTTPIDCCKTLLQTRGASTNQEVRAASSIAQAARIIFRHQGLSGFMRGARPRVIANMPATAISWTTYEYFKWVIARRESRSQA</sequence>
<proteinExistence type="predicted"/>
<organism evidence="1 2">
    <name type="scientific">Coemansia nantahalensis</name>
    <dbReference type="NCBI Taxonomy" id="2789366"/>
    <lineage>
        <taxon>Eukaryota</taxon>
        <taxon>Fungi</taxon>
        <taxon>Fungi incertae sedis</taxon>
        <taxon>Zoopagomycota</taxon>
        <taxon>Kickxellomycotina</taxon>
        <taxon>Kickxellomycetes</taxon>
        <taxon>Kickxellales</taxon>
        <taxon>Kickxellaceae</taxon>
        <taxon>Coemansia</taxon>
    </lineage>
</organism>
<name>A0ACC1K595_9FUNG</name>
<gene>
    <name evidence="1" type="primary">MRS4</name>
    <name evidence="1" type="ORF">IWQ57_001157</name>
</gene>
<comment type="caution">
    <text evidence="1">The sequence shown here is derived from an EMBL/GenBank/DDBJ whole genome shotgun (WGS) entry which is preliminary data.</text>
</comment>
<dbReference type="Proteomes" id="UP001140234">
    <property type="component" value="Unassembled WGS sequence"/>
</dbReference>
<keyword evidence="2" id="KW-1185">Reference proteome</keyword>
<protein>
    <submittedName>
        <fullName evidence="1">Fe(2+) transporter</fullName>
    </submittedName>
</protein>
<accession>A0ACC1K595</accession>
<dbReference type="EMBL" id="JANBUJ010000184">
    <property type="protein sequence ID" value="KAJ2773741.1"/>
    <property type="molecule type" value="Genomic_DNA"/>
</dbReference>
<evidence type="ECO:0000313" key="2">
    <source>
        <dbReference type="Proteomes" id="UP001140234"/>
    </source>
</evidence>
<evidence type="ECO:0000313" key="1">
    <source>
        <dbReference type="EMBL" id="KAJ2773741.1"/>
    </source>
</evidence>
<reference evidence="1" key="1">
    <citation type="submission" date="2022-07" db="EMBL/GenBank/DDBJ databases">
        <title>Phylogenomic reconstructions and comparative analyses of Kickxellomycotina fungi.</title>
        <authorList>
            <person name="Reynolds N.K."/>
            <person name="Stajich J.E."/>
            <person name="Barry K."/>
            <person name="Grigoriev I.V."/>
            <person name="Crous P."/>
            <person name="Smith M.E."/>
        </authorList>
    </citation>
    <scope>NUCLEOTIDE SEQUENCE</scope>
    <source>
        <strain evidence="1">CBS 109366</strain>
    </source>
</reference>